<dbReference type="PANTHER" id="PTHR45776">
    <property type="entry name" value="MIP04163P"/>
    <property type="match status" value="1"/>
</dbReference>
<dbReference type="GO" id="GO:0046983">
    <property type="term" value="F:protein dimerization activity"/>
    <property type="evidence" value="ECO:0007669"/>
    <property type="project" value="InterPro"/>
</dbReference>
<dbReference type="InterPro" id="IPR036638">
    <property type="entry name" value="HLH_DNA-bd_sf"/>
</dbReference>
<feature type="compositionally biased region" description="Polar residues" evidence="7">
    <location>
        <begin position="172"/>
        <end position="183"/>
    </location>
</feature>
<accession>A0A914BC93</accession>
<dbReference type="OrthoDB" id="6242697at2759"/>
<keyword evidence="10" id="KW-1185">Reference proteome</keyword>
<comment type="subcellular location">
    <subcellularLocation>
        <location evidence="1">Nucleus</location>
    </subcellularLocation>
</comment>
<dbReference type="EnsemblMetazoa" id="XM_038217124.1">
    <property type="protein sequence ID" value="XP_038073052.1"/>
    <property type="gene ID" value="LOC119741371"/>
</dbReference>
<feature type="compositionally biased region" description="Low complexity" evidence="7">
    <location>
        <begin position="184"/>
        <end position="209"/>
    </location>
</feature>
<sequence>MQESGVDMEFDLRLDDDDDETFDLFGEVKQNLSLQDHLDVTTSMSSLSTSVPGSGMPEEDINPANIGLTNSNFYELRSTPVESSVLQKEFSPSAMSTRTNFKQELMRQQMQEIEKHENRQTRTSPMLSSPAIDLPKLSTIPEVPTNVLKVTTKLENPTRYYIQQSQKRQVEQYLSASASQTRMSPHLLNPSPSSNSPSRKPSGSMSSLPNSPMSTTQEVDDILDEVISLESSIGEDALTQYFQESGMVPATMPVHTYLDQLSPNGGMTPVAVPTQSVSCPADLNKIKQEPISEDHVRAFAKERQKKDNHNMIERRRRFNINDRIKELGTLIPKNIDPDQRQNKGTILKCSVDYILKLQKEQSKFKTAEDHQKRLQTVNRRMMLRIQELEMKCKQYNVPATALSEETKTENIAAEFMRLQSADIELNMEEGKQVHKRVSEQTNLAACHQNQGQRTQLPVSSSMSSVDDVADESTLCIGVDPLLSQSSPMASLHSSRRSSLTSMDDMQDLPPSDFL</sequence>
<keyword evidence="6" id="KW-0539">Nucleus</keyword>
<reference evidence="9" key="1">
    <citation type="submission" date="2022-11" db="UniProtKB">
        <authorList>
            <consortium name="EnsemblMetazoa"/>
        </authorList>
    </citation>
    <scope>IDENTIFICATION</scope>
</reference>
<dbReference type="GeneID" id="119741371"/>
<evidence type="ECO:0000256" key="4">
    <source>
        <dbReference type="ARBA" id="ARBA00023125"/>
    </source>
</evidence>
<dbReference type="RefSeq" id="XP_038073052.1">
    <property type="nucleotide sequence ID" value="XM_038217124.1"/>
</dbReference>
<comment type="similarity">
    <text evidence="2">Belongs to the MiT/TFE family.</text>
</comment>
<dbReference type="Pfam" id="PF15951">
    <property type="entry name" value="MITF_TFEB_C_3_N"/>
    <property type="match status" value="1"/>
</dbReference>
<dbReference type="Proteomes" id="UP000887568">
    <property type="component" value="Unplaced"/>
</dbReference>
<evidence type="ECO:0000256" key="1">
    <source>
        <dbReference type="ARBA" id="ARBA00004123"/>
    </source>
</evidence>
<proteinExistence type="inferred from homology"/>
<keyword evidence="4" id="KW-0238">DNA-binding</keyword>
<dbReference type="AlphaFoldDB" id="A0A914BC93"/>
<feature type="compositionally biased region" description="Low complexity" evidence="7">
    <location>
        <begin position="486"/>
        <end position="502"/>
    </location>
</feature>
<dbReference type="PROSITE" id="PS50888">
    <property type="entry name" value="BHLH"/>
    <property type="match status" value="1"/>
</dbReference>
<feature type="region of interest" description="Disordered" evidence="7">
    <location>
        <begin position="114"/>
        <end position="137"/>
    </location>
</feature>
<dbReference type="GO" id="GO:0000978">
    <property type="term" value="F:RNA polymerase II cis-regulatory region sequence-specific DNA binding"/>
    <property type="evidence" value="ECO:0007669"/>
    <property type="project" value="TreeGrafter"/>
</dbReference>
<dbReference type="OMA" id="GIPMANT"/>
<evidence type="ECO:0000256" key="7">
    <source>
        <dbReference type="SAM" id="MobiDB-lite"/>
    </source>
</evidence>
<dbReference type="GO" id="GO:0005634">
    <property type="term" value="C:nucleus"/>
    <property type="evidence" value="ECO:0007669"/>
    <property type="project" value="UniProtKB-SubCell"/>
</dbReference>
<dbReference type="SMART" id="SM00353">
    <property type="entry name" value="HLH"/>
    <property type="match status" value="1"/>
</dbReference>
<dbReference type="SUPFAM" id="SSF47459">
    <property type="entry name" value="HLH, helix-loop-helix DNA-binding domain"/>
    <property type="match status" value="1"/>
</dbReference>
<dbReference type="Gene3D" id="4.10.280.10">
    <property type="entry name" value="Helix-loop-helix DNA-binding domain"/>
    <property type="match status" value="1"/>
</dbReference>
<evidence type="ECO:0000313" key="10">
    <source>
        <dbReference type="Proteomes" id="UP000887568"/>
    </source>
</evidence>
<keyword evidence="5" id="KW-0804">Transcription</keyword>
<evidence type="ECO:0000256" key="6">
    <source>
        <dbReference type="ARBA" id="ARBA00023242"/>
    </source>
</evidence>
<dbReference type="PANTHER" id="PTHR45776:SF2">
    <property type="entry name" value="MIP04163P"/>
    <property type="match status" value="1"/>
</dbReference>
<protein>
    <recommendedName>
        <fullName evidence="8">BHLH domain-containing protein</fullName>
    </recommendedName>
</protein>
<dbReference type="Pfam" id="PF00010">
    <property type="entry name" value="HLH"/>
    <property type="match status" value="1"/>
</dbReference>
<dbReference type="InterPro" id="IPR031867">
    <property type="entry name" value="MiT/TFE_N"/>
</dbReference>
<name>A0A914BC93_PATMI</name>
<keyword evidence="3" id="KW-0805">Transcription regulation</keyword>
<dbReference type="GO" id="GO:0000981">
    <property type="term" value="F:DNA-binding transcription factor activity, RNA polymerase II-specific"/>
    <property type="evidence" value="ECO:0007669"/>
    <property type="project" value="TreeGrafter"/>
</dbReference>
<evidence type="ECO:0000256" key="5">
    <source>
        <dbReference type="ARBA" id="ARBA00023163"/>
    </source>
</evidence>
<evidence type="ECO:0000256" key="3">
    <source>
        <dbReference type="ARBA" id="ARBA00023015"/>
    </source>
</evidence>
<evidence type="ECO:0000256" key="2">
    <source>
        <dbReference type="ARBA" id="ARBA00008289"/>
    </source>
</evidence>
<dbReference type="InterPro" id="IPR011598">
    <property type="entry name" value="bHLH_dom"/>
</dbReference>
<feature type="region of interest" description="Disordered" evidence="7">
    <location>
        <begin position="486"/>
        <end position="514"/>
    </location>
</feature>
<feature type="domain" description="BHLH" evidence="8">
    <location>
        <begin position="304"/>
        <end position="357"/>
    </location>
</feature>
<feature type="region of interest" description="Disordered" evidence="7">
    <location>
        <begin position="172"/>
        <end position="216"/>
    </location>
</feature>
<organism evidence="9 10">
    <name type="scientific">Patiria miniata</name>
    <name type="common">Bat star</name>
    <name type="synonym">Asterina miniata</name>
    <dbReference type="NCBI Taxonomy" id="46514"/>
    <lineage>
        <taxon>Eukaryota</taxon>
        <taxon>Metazoa</taxon>
        <taxon>Echinodermata</taxon>
        <taxon>Eleutherozoa</taxon>
        <taxon>Asterozoa</taxon>
        <taxon>Asteroidea</taxon>
        <taxon>Valvatacea</taxon>
        <taxon>Valvatida</taxon>
        <taxon>Asterinidae</taxon>
        <taxon>Patiria</taxon>
    </lineage>
</organism>
<evidence type="ECO:0000313" key="9">
    <source>
        <dbReference type="EnsemblMetazoa" id="XP_038073052.1"/>
    </source>
</evidence>
<evidence type="ECO:0000259" key="8">
    <source>
        <dbReference type="PROSITE" id="PS50888"/>
    </source>
</evidence>